<keyword evidence="11" id="KW-0808">Transferase</keyword>
<evidence type="ECO:0000256" key="9">
    <source>
        <dbReference type="ARBA" id="ARBA00022574"/>
    </source>
</evidence>
<evidence type="ECO:0000256" key="17">
    <source>
        <dbReference type="ARBA" id="ARBA00022853"/>
    </source>
</evidence>
<feature type="compositionally biased region" description="Polar residues" evidence="28">
    <location>
        <begin position="1"/>
        <end position="11"/>
    </location>
</feature>
<dbReference type="InterPro" id="IPR015943">
    <property type="entry name" value="WD40/YVTN_repeat-like_dom_sf"/>
</dbReference>
<evidence type="ECO:0000256" key="25">
    <source>
        <dbReference type="ARBA" id="ARBA00063313"/>
    </source>
</evidence>
<evidence type="ECO:0000256" key="8">
    <source>
        <dbReference type="ARBA" id="ARBA00022553"/>
    </source>
</evidence>
<dbReference type="GO" id="GO:0080008">
    <property type="term" value="C:Cul4-RING E3 ubiquitin ligase complex"/>
    <property type="evidence" value="ECO:0000318"/>
    <property type="project" value="GO_Central"/>
</dbReference>
<keyword evidence="9" id="KW-0853">WD repeat</keyword>
<dbReference type="GO" id="GO:0016567">
    <property type="term" value="P:protein ubiquitination"/>
    <property type="evidence" value="ECO:0007669"/>
    <property type="project" value="UniProtKB-UniPathway"/>
</dbReference>
<comment type="catalytic activity">
    <reaction evidence="24">
        <text>L-seryl-[protein] + ATP = O-phospho-L-seryl-[protein] + ADP + H(+)</text>
        <dbReference type="Rhea" id="RHEA:17989"/>
        <dbReference type="Rhea" id="RHEA-COMP:9863"/>
        <dbReference type="Rhea" id="RHEA-COMP:11604"/>
        <dbReference type="ChEBI" id="CHEBI:15378"/>
        <dbReference type="ChEBI" id="CHEBI:29999"/>
        <dbReference type="ChEBI" id="CHEBI:30616"/>
        <dbReference type="ChEBI" id="CHEBI:83421"/>
        <dbReference type="ChEBI" id="CHEBI:456216"/>
        <dbReference type="EC" id="2.7.11.1"/>
    </reaction>
</comment>
<evidence type="ECO:0000256" key="21">
    <source>
        <dbReference type="ARBA" id="ARBA00023212"/>
    </source>
</evidence>
<name>A7RTY9_NEMVE</name>
<comment type="pathway">
    <text evidence="3">Protein modification; protein ubiquitination.</text>
</comment>
<proteinExistence type="inferred from homology"/>
<evidence type="ECO:0000256" key="1">
    <source>
        <dbReference type="ARBA" id="ARBA00004123"/>
    </source>
</evidence>
<evidence type="ECO:0000256" key="3">
    <source>
        <dbReference type="ARBA" id="ARBA00004906"/>
    </source>
</evidence>
<evidence type="ECO:0000256" key="15">
    <source>
        <dbReference type="ARBA" id="ARBA00022786"/>
    </source>
</evidence>
<evidence type="ECO:0000256" key="19">
    <source>
        <dbReference type="ARBA" id="ARBA00023015"/>
    </source>
</evidence>
<dbReference type="SMART" id="SM00667">
    <property type="entry name" value="LisH"/>
    <property type="match status" value="1"/>
</dbReference>
<dbReference type="InterPro" id="IPR016024">
    <property type="entry name" value="ARM-type_fold"/>
</dbReference>
<dbReference type="InterPro" id="IPR033270">
    <property type="entry name" value="VPRBP/DCAF1"/>
</dbReference>
<dbReference type="InterPro" id="IPR036322">
    <property type="entry name" value="WD40_repeat_dom_sf"/>
</dbReference>
<keyword evidence="6" id="KW-0963">Cytoplasm</keyword>
<keyword evidence="13" id="KW-0547">Nucleotide-binding</keyword>
<comment type="subunit">
    <text evidence="25">Component of the DCX (DDB1-CUL4-X-box) E3 ubiquitin-protein ligase complex, named CUL4A-RBX1-DDB1-DCAF1/VPRBP complex. Interacts with DDB1; the interaction is direct. Also forms a ternary complex with DDA1 and DDB1. Interacts with NF2 (via FERM domain). Component of the EDVP complex, a E3 ligase complex containing DYRK2, EDD/UBR5, DDB1 and DCAF1. Interacts with DYRK2; the interaction is direct. Interacts with RAG1; the interaction is direct. Interacts with LLGL1 and LLGL2. Interacts with histone H3. Interacts with ESR1 and LATS1; probably recruited by LATS1 to promote ESR1 ubiquitination and ubiquitin-mediated proteasomal degradation. Directly interacts with TET1, TET2 and TET3 (via C-terminus). Interacts with CEP78; promoting DCAF1 localization to centrosomes.</text>
</comment>
<dbReference type="GO" id="GO:0004674">
    <property type="term" value="F:protein serine/threonine kinase activity"/>
    <property type="evidence" value="ECO:0007669"/>
    <property type="project" value="UniProtKB-KW"/>
</dbReference>
<evidence type="ECO:0000256" key="22">
    <source>
        <dbReference type="ARBA" id="ARBA00023242"/>
    </source>
</evidence>
<dbReference type="Gene3D" id="2.130.10.10">
    <property type="entry name" value="YVTN repeat-like/Quinoprotein amine dehydrogenase"/>
    <property type="match status" value="1"/>
</dbReference>
<evidence type="ECO:0000256" key="10">
    <source>
        <dbReference type="ARBA" id="ARBA00022581"/>
    </source>
</evidence>
<dbReference type="FunFam" id="2.130.10.10:FF:000055">
    <property type="entry name" value="DDB1 and CUL4-associated factor 1"/>
    <property type="match status" value="1"/>
</dbReference>
<evidence type="ECO:0000256" key="20">
    <source>
        <dbReference type="ARBA" id="ARBA00023163"/>
    </source>
</evidence>
<evidence type="ECO:0000256" key="12">
    <source>
        <dbReference type="ARBA" id="ARBA00022737"/>
    </source>
</evidence>
<evidence type="ECO:0000256" key="13">
    <source>
        <dbReference type="ARBA" id="ARBA00022741"/>
    </source>
</evidence>
<keyword evidence="16" id="KW-0067">ATP-binding</keyword>
<keyword evidence="8" id="KW-0597">Phosphoprotein</keyword>
<dbReference type="eggNOG" id="KOG1832">
    <property type="taxonomic scope" value="Eukaryota"/>
</dbReference>
<keyword evidence="14" id="KW-0418">Kinase</keyword>
<dbReference type="FunFam" id="1.25.10.10:FF:001916">
    <property type="entry name" value="Predicted protein"/>
    <property type="match status" value="1"/>
</dbReference>
<dbReference type="GO" id="GO:0006325">
    <property type="term" value="P:chromatin organization"/>
    <property type="evidence" value="ECO:0007669"/>
    <property type="project" value="UniProtKB-KW"/>
</dbReference>
<keyword evidence="7" id="KW-0723">Serine/threonine-protein kinase</keyword>
<dbReference type="PANTHER" id="PTHR13129">
    <property type="entry name" value="VPRBP PROTEIN-RELATED"/>
    <property type="match status" value="1"/>
</dbReference>
<evidence type="ECO:0000256" key="27">
    <source>
        <dbReference type="ARBA" id="ARBA00078221"/>
    </source>
</evidence>
<evidence type="ECO:0000256" key="18">
    <source>
        <dbReference type="ARBA" id="ARBA00022990"/>
    </source>
</evidence>
<evidence type="ECO:0000256" key="4">
    <source>
        <dbReference type="ARBA" id="ARBA00008845"/>
    </source>
</evidence>
<dbReference type="InParanoid" id="A7RTY9"/>
<keyword evidence="20" id="KW-0804">Transcription</keyword>
<keyword evidence="17" id="KW-0156">Chromatin regulator</keyword>
<evidence type="ECO:0000256" key="28">
    <source>
        <dbReference type="SAM" id="MobiDB-lite"/>
    </source>
</evidence>
<dbReference type="EMBL" id="DS469538">
    <property type="protein sequence ID" value="EDO45169.1"/>
    <property type="molecule type" value="Genomic_DNA"/>
</dbReference>
<sequence>MAALDSTTEISSLLDKWSADDEEGRSPIEALRRMADLVEGENESYHKLDPDPFDDRHPGRADPDCTLGHILKALFKNDDFMNKLVNSYIMSTREEFDLNCMACRLLLNVMPGLESAMVFQETEGLLARLFSWAKDAKEPLRSYAVGLLGFAMESQDVAGSFRDENAAVVPMMLRRLHILKDLQDLKQPAIDDIQSRAFSKTKTSKMKNEGSSTISSKSTTESSSAGSTIPRVKTTPSSKSHLSQLKSKRSRSPSRTSKRSYQCSPVSFSLSPLTLAMQQRLIMQYLTPLGEYQELLPTVFELKALDLIMHYITFKGQVDMYLSFEALKYLASLLCHKKFATEFVTHAHVQRLLEVPRPSVAATGVSMCLYYLAYNEDAMERVCLLPHPVLNDMVKYALWLLECSHDSGHCHATLFFSLTFPFRAVLEFFDNGDGLRKLINLLSTLPILRVDEAALLSDDEVFSSRQTVKHACMALRKYFEAHLSIKADALRRNLARQNGGTPPIPIPAYKAASLDQDSILENTDLMLEHRYMTYQWKPLQIMKKLQGFTLMLQVVSLSSDWRGYSCRSDVTRLALEILAVLTVSPIAMEALCDQIQLPSGESQTGMRLLLRAAEGDIVADSDIQKWGLHVICNCVCGPRVRVSVARQMQSGKLCWSGRPSADSGIIPKMWSCLRNGNGIKVLLSLLLVKTPLVHADSMRALACKALCGLSRSDKIRQVIGKLQLFNSGQLQILMREPVLEDNISDHLVFCKYAAELLERVTGKPLGNATSSIPSLSRITLAGVVAQTRISYPGKELLQLMYDHLMCKGLTETAKVLLREADLPNNRLIETPPKLAKLATPAPVSSPQTPTLSKYRFSDPGTPAEKVCRSEYIGLPSNEQKNLLFRAVKCYSMKHDFGFFIRETGFLIFLRRKKGNDCRLLPDIKSGAERPPAPPTLDDIVTRFLRDQHAQCSNPMSACPPFSLLRPHKCPDPEFRHYAPSNITTRLTRREVTPRHGGYNGARFNRKFVYSKFKPLRGMRDSDETSMFTCVAFMEDGKNIILGTQNGELKMFNIISGEEEASYSCNSAAISMCHPSKDGQFALTSSPFGMPSCALWNFGEIFEMKLSFPDDHYVKFGNLSEARVIGTDEQTAHIYDTSTGQLVVSLADPASANHYSKNVATFNPTDDLVLSDGVLWDVRGKRLIHKFDKFNNFVSGVFHPSGLEIIINSEIVSFQFECTLWDLRSFHLLDTCPSLDQCHVIFNNGGDVIYGIKHLPDTEENMMSQRVLGPFESSFRTFDSTDYQPIATIDVKKTIFDLQSHPTDSIVAVIEQNQPTSSADESVCRLYEVGRSRRFDQEEEDDDGDDEDDDDDDDVDDDIDDDDDDMDDDDDDDLLNEQDSASDEDDIIITF</sequence>
<dbReference type="GO" id="GO:0005634">
    <property type="term" value="C:nucleus"/>
    <property type="evidence" value="ECO:0000318"/>
    <property type="project" value="GO_Central"/>
</dbReference>
<evidence type="ECO:0000256" key="11">
    <source>
        <dbReference type="ARBA" id="ARBA00022679"/>
    </source>
</evidence>
<dbReference type="OMA" id="ECSQDQA"/>
<gene>
    <name evidence="29" type="ORF">NEMVEDRAFT_v1g93064</name>
</gene>
<feature type="compositionally biased region" description="Acidic residues" evidence="28">
    <location>
        <begin position="1336"/>
        <end position="1390"/>
    </location>
</feature>
<evidence type="ECO:0000313" key="29">
    <source>
        <dbReference type="EMBL" id="EDO45169.1"/>
    </source>
</evidence>
<evidence type="ECO:0000256" key="24">
    <source>
        <dbReference type="ARBA" id="ARBA00048679"/>
    </source>
</evidence>
<feature type="region of interest" description="Disordered" evidence="28">
    <location>
        <begin position="1"/>
        <end position="25"/>
    </location>
</feature>
<keyword evidence="19" id="KW-0805">Transcription regulation</keyword>
<feature type="compositionally biased region" description="Low complexity" evidence="28">
    <location>
        <begin position="211"/>
        <end position="228"/>
    </location>
</feature>
<keyword evidence="22" id="KW-0539">Nucleus</keyword>
<reference evidence="29 30" key="1">
    <citation type="journal article" date="2007" name="Science">
        <title>Sea anemone genome reveals ancestral eumetazoan gene repertoire and genomic organization.</title>
        <authorList>
            <person name="Putnam N.H."/>
            <person name="Srivastava M."/>
            <person name="Hellsten U."/>
            <person name="Dirks B."/>
            <person name="Chapman J."/>
            <person name="Salamov A."/>
            <person name="Terry A."/>
            <person name="Shapiro H."/>
            <person name="Lindquist E."/>
            <person name="Kapitonov V.V."/>
            <person name="Jurka J."/>
            <person name="Genikhovich G."/>
            <person name="Grigoriev I.V."/>
            <person name="Lucas S.M."/>
            <person name="Steele R.E."/>
            <person name="Finnerty J.R."/>
            <person name="Technau U."/>
            <person name="Martindale M.Q."/>
            <person name="Rokhsar D.S."/>
        </authorList>
    </citation>
    <scope>NUCLEOTIDE SEQUENCE [LARGE SCALE GENOMIC DNA]</scope>
    <source>
        <strain evidence="30">CH2 X CH6</strain>
    </source>
</reference>
<dbReference type="InterPro" id="IPR011989">
    <property type="entry name" value="ARM-like"/>
</dbReference>
<protein>
    <recommendedName>
        <fullName evidence="26">DDB1- and CUL4-associated factor 1</fullName>
        <ecNumber evidence="5">2.7.11.1</ecNumber>
    </recommendedName>
    <alternativeName>
        <fullName evidence="27">Serine/threonine-protein kinase VPRBP</fullName>
    </alternativeName>
</protein>
<comment type="catalytic activity">
    <reaction evidence="23">
        <text>L-threonyl-[protein] + ATP = O-phospho-L-threonyl-[protein] + ADP + H(+)</text>
        <dbReference type="Rhea" id="RHEA:46608"/>
        <dbReference type="Rhea" id="RHEA-COMP:11060"/>
        <dbReference type="Rhea" id="RHEA-COMP:11605"/>
        <dbReference type="ChEBI" id="CHEBI:15378"/>
        <dbReference type="ChEBI" id="CHEBI:30013"/>
        <dbReference type="ChEBI" id="CHEBI:30616"/>
        <dbReference type="ChEBI" id="CHEBI:61977"/>
        <dbReference type="ChEBI" id="CHEBI:456216"/>
        <dbReference type="EC" id="2.7.11.1"/>
    </reaction>
</comment>
<evidence type="ECO:0000256" key="26">
    <source>
        <dbReference type="ARBA" id="ARBA00071147"/>
    </source>
</evidence>
<keyword evidence="15" id="KW-0833">Ubl conjugation pathway</keyword>
<dbReference type="GO" id="GO:0005524">
    <property type="term" value="F:ATP binding"/>
    <property type="evidence" value="ECO:0007669"/>
    <property type="project" value="UniProtKB-KW"/>
</dbReference>
<organism evidence="29 30">
    <name type="scientific">Nematostella vectensis</name>
    <name type="common">Starlet sea anemone</name>
    <dbReference type="NCBI Taxonomy" id="45351"/>
    <lineage>
        <taxon>Eukaryota</taxon>
        <taxon>Metazoa</taxon>
        <taxon>Cnidaria</taxon>
        <taxon>Anthozoa</taxon>
        <taxon>Hexacorallia</taxon>
        <taxon>Actiniaria</taxon>
        <taxon>Edwardsiidae</taxon>
        <taxon>Nematostella</taxon>
    </lineage>
</organism>
<evidence type="ECO:0000256" key="6">
    <source>
        <dbReference type="ARBA" id="ARBA00022490"/>
    </source>
</evidence>
<dbReference type="Gene3D" id="1.25.10.10">
    <property type="entry name" value="Leucine-rich Repeat Variant"/>
    <property type="match status" value="1"/>
</dbReference>
<dbReference type="PhylomeDB" id="A7RTY9"/>
<accession>A7RTY9</accession>
<evidence type="ECO:0000256" key="23">
    <source>
        <dbReference type="ARBA" id="ARBA00047899"/>
    </source>
</evidence>
<feature type="region of interest" description="Disordered" evidence="28">
    <location>
        <begin position="199"/>
        <end position="263"/>
    </location>
</feature>
<comment type="similarity">
    <text evidence="4">Belongs to the VPRBP/DCAF1 family.</text>
</comment>
<dbReference type="PANTHER" id="PTHR13129:SF4">
    <property type="entry name" value="DDB1- AND CUL4-ASSOCIATED FACTOR 1"/>
    <property type="match status" value="1"/>
</dbReference>
<dbReference type="SUPFAM" id="SSF48371">
    <property type="entry name" value="ARM repeat"/>
    <property type="match status" value="2"/>
</dbReference>
<dbReference type="GO" id="GO:0005813">
    <property type="term" value="C:centrosome"/>
    <property type="evidence" value="ECO:0007669"/>
    <property type="project" value="UniProtKB-SubCell"/>
</dbReference>
<evidence type="ECO:0000256" key="14">
    <source>
        <dbReference type="ARBA" id="ARBA00022777"/>
    </source>
</evidence>
<feature type="compositionally biased region" description="Basic residues" evidence="28">
    <location>
        <begin position="246"/>
        <end position="258"/>
    </location>
</feature>
<keyword evidence="12" id="KW-0677">Repeat</keyword>
<dbReference type="STRING" id="45351.A7RTY9"/>
<evidence type="ECO:0000313" key="30">
    <source>
        <dbReference type="Proteomes" id="UP000001593"/>
    </source>
</evidence>
<dbReference type="Proteomes" id="UP000001593">
    <property type="component" value="Unassembled WGS sequence"/>
</dbReference>
<dbReference type="HOGENOM" id="CLU_001785_1_0_1"/>
<evidence type="ECO:0000256" key="5">
    <source>
        <dbReference type="ARBA" id="ARBA00012513"/>
    </source>
</evidence>
<keyword evidence="21" id="KW-0206">Cytoskeleton</keyword>
<dbReference type="PROSITE" id="PS50896">
    <property type="entry name" value="LISH"/>
    <property type="match status" value="1"/>
</dbReference>
<comment type="subcellular location">
    <subcellularLocation>
        <location evidence="2">Cytoplasm</location>
        <location evidence="2">Cytoskeleton</location>
        <location evidence="2">Microtubule organizing center</location>
        <location evidence="2">Centrosome</location>
    </subcellularLocation>
    <subcellularLocation>
        <location evidence="1">Nucleus</location>
    </subcellularLocation>
</comment>
<keyword evidence="30" id="KW-1185">Reference proteome</keyword>
<evidence type="ECO:0000256" key="16">
    <source>
        <dbReference type="ARBA" id="ARBA00022840"/>
    </source>
</evidence>
<keyword evidence="10" id="KW-0945">Host-virus interaction</keyword>
<evidence type="ECO:0000256" key="2">
    <source>
        <dbReference type="ARBA" id="ARBA00004300"/>
    </source>
</evidence>
<feature type="region of interest" description="Disordered" evidence="28">
    <location>
        <begin position="1329"/>
        <end position="1390"/>
    </location>
</feature>
<keyword evidence="18" id="KW-0007">Acetylation</keyword>
<dbReference type="EC" id="2.7.11.1" evidence="5"/>
<dbReference type="SUPFAM" id="SSF50978">
    <property type="entry name" value="WD40 repeat-like"/>
    <property type="match status" value="1"/>
</dbReference>
<dbReference type="UniPathway" id="UPA00143"/>
<evidence type="ECO:0000256" key="7">
    <source>
        <dbReference type="ARBA" id="ARBA00022527"/>
    </source>
</evidence>
<dbReference type="InterPro" id="IPR006594">
    <property type="entry name" value="LisH"/>
</dbReference>